<keyword evidence="2" id="KW-1185">Reference proteome</keyword>
<reference evidence="1 2" key="2">
    <citation type="journal article" date="2022" name="Mol. Ecol. Resour.">
        <title>The genomes of chicory, endive, great burdock and yacon provide insights into Asteraceae paleo-polyploidization history and plant inulin production.</title>
        <authorList>
            <person name="Fan W."/>
            <person name="Wang S."/>
            <person name="Wang H."/>
            <person name="Wang A."/>
            <person name="Jiang F."/>
            <person name="Liu H."/>
            <person name="Zhao H."/>
            <person name="Xu D."/>
            <person name="Zhang Y."/>
        </authorList>
    </citation>
    <scope>NUCLEOTIDE SEQUENCE [LARGE SCALE GENOMIC DNA]</scope>
    <source>
        <strain evidence="2">cv. Yunnan</strain>
        <tissue evidence="1">Leaves</tissue>
    </source>
</reference>
<sequence>MHRCDTRSFDDIRDDRRGVLMRYLYLYLVNSEHQAKECGCEEDMDVYSEQGDGYQEVQKVNNELARRVLGIPAQKASNKGIRGLSPKGLGARLGMKECVGWICTDTGIEDESSFKEGRLERRKGKRPATGSFDDGLERETPHSIKVILKSLSFSILVSGLSKNPTRVCGSGLDRRWRRRGYGGRPVMVIKGEEGDDGLVVHGRRGGSR</sequence>
<dbReference type="Proteomes" id="UP001056120">
    <property type="component" value="Linkage Group LG24"/>
</dbReference>
<proteinExistence type="predicted"/>
<gene>
    <name evidence="1" type="ORF">L1987_71480</name>
</gene>
<reference evidence="2" key="1">
    <citation type="journal article" date="2022" name="Mol. Ecol. Resour.">
        <title>The genomes of chicory, endive, great burdock and yacon provide insights into Asteraceae palaeo-polyploidization history and plant inulin production.</title>
        <authorList>
            <person name="Fan W."/>
            <person name="Wang S."/>
            <person name="Wang H."/>
            <person name="Wang A."/>
            <person name="Jiang F."/>
            <person name="Liu H."/>
            <person name="Zhao H."/>
            <person name="Xu D."/>
            <person name="Zhang Y."/>
        </authorList>
    </citation>
    <scope>NUCLEOTIDE SEQUENCE [LARGE SCALE GENOMIC DNA]</scope>
    <source>
        <strain evidence="2">cv. Yunnan</strain>
    </source>
</reference>
<comment type="caution">
    <text evidence="1">The sequence shown here is derived from an EMBL/GenBank/DDBJ whole genome shotgun (WGS) entry which is preliminary data.</text>
</comment>
<organism evidence="1 2">
    <name type="scientific">Smallanthus sonchifolius</name>
    <dbReference type="NCBI Taxonomy" id="185202"/>
    <lineage>
        <taxon>Eukaryota</taxon>
        <taxon>Viridiplantae</taxon>
        <taxon>Streptophyta</taxon>
        <taxon>Embryophyta</taxon>
        <taxon>Tracheophyta</taxon>
        <taxon>Spermatophyta</taxon>
        <taxon>Magnoliopsida</taxon>
        <taxon>eudicotyledons</taxon>
        <taxon>Gunneridae</taxon>
        <taxon>Pentapetalae</taxon>
        <taxon>asterids</taxon>
        <taxon>campanulids</taxon>
        <taxon>Asterales</taxon>
        <taxon>Asteraceae</taxon>
        <taxon>Asteroideae</taxon>
        <taxon>Heliantheae alliance</taxon>
        <taxon>Millerieae</taxon>
        <taxon>Smallanthus</taxon>
    </lineage>
</organism>
<dbReference type="EMBL" id="CM042041">
    <property type="protein sequence ID" value="KAI3712911.1"/>
    <property type="molecule type" value="Genomic_DNA"/>
</dbReference>
<accession>A0ACB9ASJ7</accession>
<protein>
    <submittedName>
        <fullName evidence="1">Uncharacterized protein</fullName>
    </submittedName>
</protein>
<evidence type="ECO:0000313" key="1">
    <source>
        <dbReference type="EMBL" id="KAI3712911.1"/>
    </source>
</evidence>
<evidence type="ECO:0000313" key="2">
    <source>
        <dbReference type="Proteomes" id="UP001056120"/>
    </source>
</evidence>
<name>A0ACB9ASJ7_9ASTR</name>